<dbReference type="GO" id="GO:0005524">
    <property type="term" value="F:ATP binding"/>
    <property type="evidence" value="ECO:0007669"/>
    <property type="project" value="TreeGrafter"/>
</dbReference>
<accession>A0A0F0CN24</accession>
<dbReference type="AlphaFoldDB" id="A0A0F0CN24"/>
<dbReference type="EMBL" id="JYNY01000277">
    <property type="protein sequence ID" value="KJJ84728.1"/>
    <property type="molecule type" value="Genomic_DNA"/>
</dbReference>
<reference evidence="2 3" key="1">
    <citation type="submission" date="2015-02" db="EMBL/GenBank/DDBJ databases">
        <title>Single-cell genomics of uncultivated deep-branching MTB reveals a conserved set of magnetosome genes.</title>
        <authorList>
            <person name="Kolinko S."/>
            <person name="Richter M."/>
            <person name="Glockner F.O."/>
            <person name="Brachmann A."/>
            <person name="Schuler D."/>
        </authorList>
    </citation>
    <scope>NUCLEOTIDE SEQUENCE [LARGE SCALE GENOMIC DNA]</scope>
    <source>
        <strain evidence="2">SKK-01</strain>
    </source>
</reference>
<sequence>MKEKNIEIRDDSEAKRLFGKHDETLKRIEKAFGINTIYKEGSLRIISSSEESLRNSEKVISGFLAVLRAGGQFSMRDIDYAVKNVHDGTRIENIFLDRVEVYAKKNYISAHSAGQKKYLDAIRQYDIVFGIGRQEQAKHIWQWQWLLTR</sequence>
<dbReference type="GO" id="GO:0005829">
    <property type="term" value="C:cytosol"/>
    <property type="evidence" value="ECO:0007669"/>
    <property type="project" value="TreeGrafter"/>
</dbReference>
<dbReference type="PANTHER" id="PTHR30473">
    <property type="entry name" value="PROTEIN PHOH"/>
    <property type="match status" value="1"/>
</dbReference>
<evidence type="ECO:0000313" key="2">
    <source>
        <dbReference type="EMBL" id="KJJ84728.1"/>
    </source>
</evidence>
<comment type="similarity">
    <text evidence="1">Belongs to the PhoH family.</text>
</comment>
<keyword evidence="3" id="KW-1185">Reference proteome</keyword>
<proteinExistence type="inferred from homology"/>
<dbReference type="PANTHER" id="PTHR30473:SF1">
    <property type="entry name" value="PHOH-LIKE PROTEIN"/>
    <property type="match status" value="1"/>
</dbReference>
<name>A0A0F0CN24_9BACT</name>
<organism evidence="2 3">
    <name type="scientific">Candidatus Omnitrophus magneticus</name>
    <dbReference type="NCBI Taxonomy" id="1609969"/>
    <lineage>
        <taxon>Bacteria</taxon>
        <taxon>Pseudomonadati</taxon>
        <taxon>Candidatus Omnitrophota</taxon>
        <taxon>Candidatus Omnitrophus</taxon>
    </lineage>
</organism>
<gene>
    <name evidence="2" type="ORF">OMAG_001403</name>
</gene>
<protein>
    <submittedName>
        <fullName evidence="2">PhoH family protein</fullName>
    </submittedName>
</protein>
<evidence type="ECO:0000313" key="3">
    <source>
        <dbReference type="Proteomes" id="UP000033428"/>
    </source>
</evidence>
<dbReference type="Proteomes" id="UP000033428">
    <property type="component" value="Unassembled WGS sequence"/>
</dbReference>
<comment type="caution">
    <text evidence="2">The sequence shown here is derived from an EMBL/GenBank/DDBJ whole genome shotgun (WGS) entry which is preliminary data.</text>
</comment>
<evidence type="ECO:0000256" key="1">
    <source>
        <dbReference type="ARBA" id="ARBA00010393"/>
    </source>
</evidence>
<dbReference type="InterPro" id="IPR051451">
    <property type="entry name" value="PhoH2-like"/>
</dbReference>